<dbReference type="Proteomes" id="UP000230161">
    <property type="component" value="Unassembled WGS sequence"/>
</dbReference>
<dbReference type="InterPro" id="IPR008391">
    <property type="entry name" value="AXE1_dom"/>
</dbReference>
<feature type="domain" description="Acetyl xylan esterase" evidence="3">
    <location>
        <begin position="1"/>
        <end position="317"/>
    </location>
</feature>
<accession>A0A2M9BVN6</accession>
<dbReference type="GO" id="GO:0005976">
    <property type="term" value="P:polysaccharide metabolic process"/>
    <property type="evidence" value="ECO:0007669"/>
    <property type="project" value="TreeGrafter"/>
</dbReference>
<dbReference type="RefSeq" id="WP_100344620.1">
    <property type="nucleotide sequence ID" value="NZ_PGFB01000003.1"/>
</dbReference>
<dbReference type="OrthoDB" id="9770528at2"/>
<feature type="active site" description="Nucleophile" evidence="1">
    <location>
        <position position="186"/>
    </location>
</feature>
<feature type="binding site" evidence="2">
    <location>
        <position position="92"/>
    </location>
    <ligand>
        <name>substrate</name>
    </ligand>
</feature>
<comment type="caution">
    <text evidence="4">The sequence shown here is derived from an EMBL/GenBank/DDBJ whole genome shotgun (WGS) entry which is preliminary data.</text>
</comment>
<name>A0A2M9BVN6_9MICO</name>
<dbReference type="GO" id="GO:0052689">
    <property type="term" value="F:carboxylic ester hydrolase activity"/>
    <property type="evidence" value="ECO:0007669"/>
    <property type="project" value="TreeGrafter"/>
</dbReference>
<organism evidence="4 5">
    <name type="scientific">Compostimonas suwonensis</name>
    <dbReference type="NCBI Taxonomy" id="1048394"/>
    <lineage>
        <taxon>Bacteria</taxon>
        <taxon>Bacillati</taxon>
        <taxon>Actinomycetota</taxon>
        <taxon>Actinomycetes</taxon>
        <taxon>Micrococcales</taxon>
        <taxon>Microbacteriaceae</taxon>
        <taxon>Compostimonas</taxon>
    </lineage>
</organism>
<sequence>MARTDLTRAELELYRPEVREPHDFDLFWAETLAEAAAHELDARFEPVATPFSTVEVFDVSFGGFAGDRIHAWLTMPAGRSEPLPAVVEFLGYTGGRGLPGERLDWASAGYAHLLVDTRGQGAGWGGGATSDPHGSGASGTGFMTRGIESPHSYYYRRVYTDAVRAVSAVRAHPDVDATRVAVHGISQGGGIALAVSGLVPDLVAAMPDVPFLCHIERGMELSARDPFAELTRYLAVYRSRAEQVLTTLSYFDAVNFAARANAPALFSVALMDPVCPPSTVYAAYHRYSAAEKGMVVYPYNEHEGGGAQQRFAQIGWLGERTGASRYQ</sequence>
<dbReference type="InterPro" id="IPR029058">
    <property type="entry name" value="AB_hydrolase_fold"/>
</dbReference>
<evidence type="ECO:0000256" key="1">
    <source>
        <dbReference type="PIRSR" id="PIRSR639069-1"/>
    </source>
</evidence>
<dbReference type="PANTHER" id="PTHR40111">
    <property type="entry name" value="CEPHALOSPORIN-C DEACETYLASE"/>
    <property type="match status" value="1"/>
</dbReference>
<dbReference type="EMBL" id="PGFB01000003">
    <property type="protein sequence ID" value="PJJ62013.1"/>
    <property type="molecule type" value="Genomic_DNA"/>
</dbReference>
<feature type="active site" description="Charge relay system" evidence="1">
    <location>
        <position position="302"/>
    </location>
</feature>
<evidence type="ECO:0000256" key="2">
    <source>
        <dbReference type="PIRSR" id="PIRSR639069-2"/>
    </source>
</evidence>
<proteinExistence type="predicted"/>
<dbReference type="InterPro" id="IPR039069">
    <property type="entry name" value="CE7"/>
</dbReference>
<evidence type="ECO:0000259" key="3">
    <source>
        <dbReference type="Pfam" id="PF05448"/>
    </source>
</evidence>
<protein>
    <submittedName>
        <fullName evidence="4">Cephalosporin-C deacetylase</fullName>
    </submittedName>
</protein>
<dbReference type="Gene3D" id="3.40.50.1820">
    <property type="entry name" value="alpha/beta hydrolase"/>
    <property type="match status" value="1"/>
</dbReference>
<keyword evidence="5" id="KW-1185">Reference proteome</keyword>
<reference evidence="4 5" key="1">
    <citation type="submission" date="2017-11" db="EMBL/GenBank/DDBJ databases">
        <title>Genomic Encyclopedia of Archaeal and Bacterial Type Strains, Phase II (KMG-II): From Individual Species to Whole Genera.</title>
        <authorList>
            <person name="Goeker M."/>
        </authorList>
    </citation>
    <scope>NUCLEOTIDE SEQUENCE [LARGE SCALE GENOMIC DNA]</scope>
    <source>
        <strain evidence="4 5">DSM 25625</strain>
    </source>
</reference>
<feature type="active site" description="Charge relay system" evidence="1">
    <location>
        <position position="272"/>
    </location>
</feature>
<dbReference type="PANTHER" id="PTHR40111:SF1">
    <property type="entry name" value="CEPHALOSPORIN-C DEACETYLASE"/>
    <property type="match status" value="1"/>
</dbReference>
<evidence type="ECO:0000313" key="4">
    <source>
        <dbReference type="EMBL" id="PJJ62013.1"/>
    </source>
</evidence>
<dbReference type="SUPFAM" id="SSF53474">
    <property type="entry name" value="alpha/beta-Hydrolases"/>
    <property type="match status" value="1"/>
</dbReference>
<dbReference type="Pfam" id="PF05448">
    <property type="entry name" value="AXE1"/>
    <property type="match status" value="1"/>
</dbReference>
<gene>
    <name evidence="4" type="ORF">CLV54_1805</name>
</gene>
<evidence type="ECO:0000313" key="5">
    <source>
        <dbReference type="Proteomes" id="UP000230161"/>
    </source>
</evidence>
<dbReference type="AlphaFoldDB" id="A0A2M9BVN6"/>